<keyword evidence="6" id="KW-0808">Transferase</keyword>
<evidence type="ECO:0000256" key="12">
    <source>
        <dbReference type="ARBA" id="ARBA00023012"/>
    </source>
</evidence>
<dbReference type="EMBL" id="AORV01000065">
    <property type="protein sequence ID" value="EMS69457.1"/>
    <property type="molecule type" value="Genomic_DNA"/>
</dbReference>
<dbReference type="FunFam" id="1.10.287.130:FF:000001">
    <property type="entry name" value="Two-component sensor histidine kinase"/>
    <property type="match status" value="1"/>
</dbReference>
<comment type="caution">
    <text evidence="17">The sequence shown here is derived from an EMBL/GenBank/DDBJ whole genome shotgun (WGS) entry which is preliminary data.</text>
</comment>
<evidence type="ECO:0000259" key="15">
    <source>
        <dbReference type="PROSITE" id="PS50109"/>
    </source>
</evidence>
<keyword evidence="12" id="KW-0902">Two-component regulatory system</keyword>
<dbReference type="SMART" id="SM00388">
    <property type="entry name" value="HisKA"/>
    <property type="match status" value="1"/>
</dbReference>
<dbReference type="Gene3D" id="3.30.450.20">
    <property type="entry name" value="PAS domain"/>
    <property type="match status" value="1"/>
</dbReference>
<dbReference type="InterPro" id="IPR029151">
    <property type="entry name" value="Sensor-like_sf"/>
</dbReference>
<evidence type="ECO:0000256" key="2">
    <source>
        <dbReference type="ARBA" id="ARBA00004651"/>
    </source>
</evidence>
<dbReference type="SMART" id="SM00304">
    <property type="entry name" value="HAMP"/>
    <property type="match status" value="1"/>
</dbReference>
<dbReference type="InterPro" id="IPR004358">
    <property type="entry name" value="Sig_transdc_His_kin-like_C"/>
</dbReference>
<keyword evidence="8" id="KW-0547">Nucleotide-binding</keyword>
<dbReference type="AlphaFoldDB" id="S0FFP5"/>
<dbReference type="PROSITE" id="PS50885">
    <property type="entry name" value="HAMP"/>
    <property type="match status" value="1"/>
</dbReference>
<dbReference type="InterPro" id="IPR036097">
    <property type="entry name" value="HisK_dim/P_sf"/>
</dbReference>
<dbReference type="RefSeq" id="WP_004629619.1">
    <property type="nucleotide sequence ID" value="NZ_AORV01000065.1"/>
</dbReference>
<evidence type="ECO:0000256" key="7">
    <source>
        <dbReference type="ARBA" id="ARBA00022692"/>
    </source>
</evidence>
<dbReference type="CDD" id="cd06225">
    <property type="entry name" value="HAMP"/>
    <property type="match status" value="1"/>
</dbReference>
<comment type="catalytic activity">
    <reaction evidence="1">
        <text>ATP + protein L-histidine = ADP + protein N-phospho-L-histidine.</text>
        <dbReference type="EC" id="2.7.13.3"/>
    </reaction>
</comment>
<dbReference type="eggNOG" id="COG2205">
    <property type="taxonomic scope" value="Bacteria"/>
</dbReference>
<evidence type="ECO:0000256" key="6">
    <source>
        <dbReference type="ARBA" id="ARBA00022679"/>
    </source>
</evidence>
<dbReference type="GO" id="GO:0000155">
    <property type="term" value="F:phosphorelay sensor kinase activity"/>
    <property type="evidence" value="ECO:0007669"/>
    <property type="project" value="InterPro"/>
</dbReference>
<evidence type="ECO:0000256" key="10">
    <source>
        <dbReference type="ARBA" id="ARBA00022840"/>
    </source>
</evidence>
<keyword evidence="18" id="KW-1185">Reference proteome</keyword>
<evidence type="ECO:0000313" key="17">
    <source>
        <dbReference type="EMBL" id="EMS69457.1"/>
    </source>
</evidence>
<dbReference type="Proteomes" id="UP000014155">
    <property type="component" value="Unassembled WGS sequence"/>
</dbReference>
<dbReference type="Gene3D" id="1.10.8.500">
    <property type="entry name" value="HAMP domain in histidine kinase"/>
    <property type="match status" value="1"/>
</dbReference>
<sequence length="471" mass="52875">MTGDKNNKPVQKSIRARLVGNFIIIILISVLAFEGLLIYFTRFYFYGNVESILTNQVRTASDFYAQYFSNVSLEVNIIDNTDVFWRQTNAQVQIIQKDGIVLLDSEGMGSEQKVQTADFKDAVQGEKGVWTGFIQGGGRKEHIMAVAYPLKADGEQVGVIRFVTSLSDIDRIIFNISGIFIIIGVVVVLVTIIISVILAHSIVHPLRDITSAAGMMAKGNLDIRIKKGRNDEIGVLSDTLNYMVTEVQNRERIKNDFISMVSHELRTPLTSIKGWASTIIDDEFTDREIIQDGLNIIVKESDRLTNMVEELLDFSRFVSEKVELDRQKTDVSQLIDYIRKHMITRAKKENINFTAVCEEIPEIDLDRNKLKQVLLNLLGNAFKFTQPGGNVALRAFHDQGQVVFKVEDNGCGISSEELPFVKEKFYKGKNSKSQTGLGLSICEEIVRLHNGELTIESRQGEGTVVTVKIPC</sequence>
<organism evidence="17 18">
    <name type="scientific">Ruminiclostridium cellobioparum subsp. termitidis CT1112</name>
    <dbReference type="NCBI Taxonomy" id="1195236"/>
    <lineage>
        <taxon>Bacteria</taxon>
        <taxon>Bacillati</taxon>
        <taxon>Bacillota</taxon>
        <taxon>Clostridia</taxon>
        <taxon>Eubacteriales</taxon>
        <taxon>Oscillospiraceae</taxon>
        <taxon>Ruminiclostridium</taxon>
    </lineage>
</organism>
<dbReference type="SMART" id="SM00387">
    <property type="entry name" value="HATPase_c"/>
    <property type="match status" value="1"/>
</dbReference>
<dbReference type="PANTHER" id="PTHR45528">
    <property type="entry name" value="SENSOR HISTIDINE KINASE CPXA"/>
    <property type="match status" value="1"/>
</dbReference>
<feature type="domain" description="HAMP" evidence="16">
    <location>
        <begin position="200"/>
        <end position="252"/>
    </location>
</feature>
<dbReference type="SUPFAM" id="SSF103190">
    <property type="entry name" value="Sensory domain-like"/>
    <property type="match status" value="1"/>
</dbReference>
<dbReference type="FunFam" id="3.30.565.10:FF:000006">
    <property type="entry name" value="Sensor histidine kinase WalK"/>
    <property type="match status" value="1"/>
</dbReference>
<comment type="subcellular location">
    <subcellularLocation>
        <location evidence="2">Cell membrane</location>
        <topology evidence="2">Multi-pass membrane protein</topology>
    </subcellularLocation>
</comment>
<dbReference type="SUPFAM" id="SSF158472">
    <property type="entry name" value="HAMP domain-like"/>
    <property type="match status" value="1"/>
</dbReference>
<dbReference type="InterPro" id="IPR050398">
    <property type="entry name" value="HssS/ArlS-like"/>
</dbReference>
<evidence type="ECO:0000256" key="14">
    <source>
        <dbReference type="SAM" id="Phobius"/>
    </source>
</evidence>
<dbReference type="Gene3D" id="3.30.565.10">
    <property type="entry name" value="Histidine kinase-like ATPase, C-terminal domain"/>
    <property type="match status" value="1"/>
</dbReference>
<keyword evidence="9 17" id="KW-0418">Kinase</keyword>
<dbReference type="PATRIC" id="fig|1195236.3.peg.4961"/>
<dbReference type="EC" id="2.7.13.3" evidence="3"/>
<dbReference type="GO" id="GO:0005524">
    <property type="term" value="F:ATP binding"/>
    <property type="evidence" value="ECO:0007669"/>
    <property type="project" value="UniProtKB-KW"/>
</dbReference>
<dbReference type="GO" id="GO:0005886">
    <property type="term" value="C:plasma membrane"/>
    <property type="evidence" value="ECO:0007669"/>
    <property type="project" value="UniProtKB-SubCell"/>
</dbReference>
<feature type="transmembrane region" description="Helical" evidence="14">
    <location>
        <begin position="18"/>
        <end position="40"/>
    </location>
</feature>
<protein>
    <recommendedName>
        <fullName evidence="3">histidine kinase</fullName>
        <ecNumber evidence="3">2.7.13.3</ecNumber>
    </recommendedName>
</protein>
<dbReference type="CDD" id="cd00082">
    <property type="entry name" value="HisKA"/>
    <property type="match status" value="1"/>
</dbReference>
<dbReference type="Pfam" id="PF00672">
    <property type="entry name" value="HAMP"/>
    <property type="match status" value="1"/>
</dbReference>
<evidence type="ECO:0000313" key="18">
    <source>
        <dbReference type="Proteomes" id="UP000014155"/>
    </source>
</evidence>
<proteinExistence type="predicted"/>
<evidence type="ECO:0000256" key="8">
    <source>
        <dbReference type="ARBA" id="ARBA00022741"/>
    </source>
</evidence>
<evidence type="ECO:0000256" key="9">
    <source>
        <dbReference type="ARBA" id="ARBA00022777"/>
    </source>
</evidence>
<dbReference type="SUPFAM" id="SSF47384">
    <property type="entry name" value="Homodimeric domain of signal transducing histidine kinase"/>
    <property type="match status" value="1"/>
</dbReference>
<dbReference type="Gene3D" id="1.10.287.130">
    <property type="match status" value="1"/>
</dbReference>
<keyword evidence="10" id="KW-0067">ATP-binding</keyword>
<keyword evidence="11 14" id="KW-1133">Transmembrane helix</keyword>
<name>S0FFP5_RUMCE</name>
<dbReference type="Pfam" id="PF00512">
    <property type="entry name" value="HisKA"/>
    <property type="match status" value="1"/>
</dbReference>
<dbReference type="InterPro" id="IPR003594">
    <property type="entry name" value="HATPase_dom"/>
</dbReference>
<evidence type="ECO:0000256" key="13">
    <source>
        <dbReference type="ARBA" id="ARBA00023136"/>
    </source>
</evidence>
<gene>
    <name evidence="17" type="ORF">CTER_4774</name>
</gene>
<evidence type="ECO:0000256" key="4">
    <source>
        <dbReference type="ARBA" id="ARBA00022475"/>
    </source>
</evidence>
<feature type="transmembrane region" description="Helical" evidence="14">
    <location>
        <begin position="172"/>
        <end position="199"/>
    </location>
</feature>
<evidence type="ECO:0000256" key="3">
    <source>
        <dbReference type="ARBA" id="ARBA00012438"/>
    </source>
</evidence>
<dbReference type="Pfam" id="PF02518">
    <property type="entry name" value="HATPase_c"/>
    <property type="match status" value="1"/>
</dbReference>
<evidence type="ECO:0000259" key="16">
    <source>
        <dbReference type="PROSITE" id="PS50885"/>
    </source>
</evidence>
<evidence type="ECO:0000256" key="11">
    <source>
        <dbReference type="ARBA" id="ARBA00022989"/>
    </source>
</evidence>
<dbReference type="PANTHER" id="PTHR45528:SF1">
    <property type="entry name" value="SENSOR HISTIDINE KINASE CPXA"/>
    <property type="match status" value="1"/>
</dbReference>
<feature type="domain" description="Histidine kinase" evidence="15">
    <location>
        <begin position="260"/>
        <end position="471"/>
    </location>
</feature>
<keyword evidence="13 14" id="KW-0472">Membrane</keyword>
<dbReference type="PROSITE" id="PS50109">
    <property type="entry name" value="HIS_KIN"/>
    <property type="match status" value="1"/>
</dbReference>
<accession>S0FFP5</accession>
<keyword evidence="4" id="KW-1003">Cell membrane</keyword>
<dbReference type="InterPro" id="IPR003660">
    <property type="entry name" value="HAMP_dom"/>
</dbReference>
<dbReference type="STRING" id="1195236.CTER_4774"/>
<evidence type="ECO:0000256" key="5">
    <source>
        <dbReference type="ARBA" id="ARBA00022553"/>
    </source>
</evidence>
<keyword evidence="5" id="KW-0597">Phosphoprotein</keyword>
<dbReference type="InterPro" id="IPR036890">
    <property type="entry name" value="HATPase_C_sf"/>
</dbReference>
<dbReference type="InterPro" id="IPR005467">
    <property type="entry name" value="His_kinase_dom"/>
</dbReference>
<evidence type="ECO:0000256" key="1">
    <source>
        <dbReference type="ARBA" id="ARBA00000085"/>
    </source>
</evidence>
<dbReference type="SUPFAM" id="SSF55874">
    <property type="entry name" value="ATPase domain of HSP90 chaperone/DNA topoisomerase II/histidine kinase"/>
    <property type="match status" value="1"/>
</dbReference>
<keyword evidence="7 14" id="KW-0812">Transmembrane</keyword>
<dbReference type="PRINTS" id="PR00344">
    <property type="entry name" value="BCTRLSENSOR"/>
</dbReference>
<dbReference type="InterPro" id="IPR003661">
    <property type="entry name" value="HisK_dim/P_dom"/>
</dbReference>
<reference evidence="17 18" key="1">
    <citation type="journal article" date="2013" name="Genome Announc.">
        <title>Draft Genome Sequence of the Cellulolytic, Mesophilic, Anaerobic Bacterium Clostridium termitidis Strain CT1112 (DSM 5398).</title>
        <authorList>
            <person name="Lal S."/>
            <person name="Ramachandran U."/>
            <person name="Zhang X."/>
            <person name="Munir R."/>
            <person name="Sparling R."/>
            <person name="Levin D.B."/>
        </authorList>
    </citation>
    <scope>NUCLEOTIDE SEQUENCE [LARGE SCALE GENOMIC DNA]</scope>
    <source>
        <strain evidence="17 18">CT1112</strain>
    </source>
</reference>